<feature type="coiled-coil region" evidence="1">
    <location>
        <begin position="450"/>
        <end position="477"/>
    </location>
</feature>
<feature type="region of interest" description="Disordered" evidence="2">
    <location>
        <begin position="400"/>
        <end position="424"/>
    </location>
</feature>
<proteinExistence type="predicted"/>
<feature type="compositionally biased region" description="Polar residues" evidence="2">
    <location>
        <begin position="695"/>
        <end position="705"/>
    </location>
</feature>
<dbReference type="EMBL" id="RHLD01000005">
    <property type="protein sequence ID" value="TPP41444.1"/>
    <property type="molecule type" value="Genomic_DNA"/>
</dbReference>
<dbReference type="Proteomes" id="UP000318821">
    <property type="component" value="Unassembled WGS sequence"/>
</dbReference>
<dbReference type="VEuPathDB" id="TriTrypDB:LdBPK_311760.1"/>
<dbReference type="VEuPathDB" id="TriTrypDB:LDHU3_31.3010"/>
<dbReference type="VEuPathDB" id="TriTrypDB:LdCL_310024800"/>
<organism evidence="4 5">
    <name type="scientific">Leishmania donovani</name>
    <dbReference type="NCBI Taxonomy" id="5661"/>
    <lineage>
        <taxon>Eukaryota</taxon>
        <taxon>Discoba</taxon>
        <taxon>Euglenozoa</taxon>
        <taxon>Kinetoplastea</taxon>
        <taxon>Metakinetoplastina</taxon>
        <taxon>Trypanosomatida</taxon>
        <taxon>Trypanosomatidae</taxon>
        <taxon>Leishmaniinae</taxon>
        <taxon>Leishmania</taxon>
    </lineage>
</organism>
<name>A0A504WZY7_LEIDO</name>
<feature type="region of interest" description="Disordered" evidence="2">
    <location>
        <begin position="679"/>
        <end position="720"/>
    </location>
</feature>
<feature type="compositionally biased region" description="Low complexity" evidence="2">
    <location>
        <begin position="567"/>
        <end position="583"/>
    </location>
</feature>
<dbReference type="VEuPathDB" id="TriTrypDB:LdBPK_311750.1"/>
<reference evidence="5" key="1">
    <citation type="submission" date="2019-02" db="EMBL/GenBank/DDBJ databases">
        <title>FDA dAtabase for Regulatory Grade micrObial Sequences (FDA-ARGOS): Supporting development and validation of Infectious Disease Dx tests.</title>
        <authorList>
            <person name="Duncan R."/>
            <person name="Fisher C."/>
            <person name="Tallon L."/>
            <person name="Sadzewicz L."/>
            <person name="Sengamalay N."/>
            <person name="Ott S."/>
            <person name="Godinez A."/>
            <person name="Nagaraj S."/>
            <person name="Vavikolanu K."/>
            <person name="Vyas G."/>
            <person name="Nadendla S."/>
            <person name="Aluvathingal J."/>
            <person name="Sichtig H."/>
        </authorList>
    </citation>
    <scope>NUCLEOTIDE SEQUENCE [LARGE SCALE GENOMIC DNA]</scope>
    <source>
        <strain evidence="5">FDAARGOS_360</strain>
    </source>
</reference>
<gene>
    <name evidence="4" type="ORF">CGC20_3270</name>
</gene>
<sequence>MIVKDVSVAALAAVVEVSYLEPTGSTTFTSPRSSPYPTFSPRATYRGLPAWATVHIMICGIVLVFTCLSYLFDPSRTFSADGAGDIVGHAIVRPRAPVGHHWIPNVSCSRNQFDMTDSCAAYAAPHKVHTATVGSAAGEDDDDDLKMDIYRPQLTPEDAERKAKTDLFLCLVLTLPRDQDWKDMLTAAFRAGTWKPHHLSAVLRGVQLNRYNEPAVCALSCAGVCATSLPSSCTAALRHAIAEIAKTAPASSAPSTRLQRAKDILVFCAEEGGVYAPPSAEDSLVDVSTAPPVASSLSKPNTPTQAVASFHDVWNFLAWMELHGYHVLSNAVLDALEVVVDEGGSQAGAGAAAGLTRAAGPSSASSPLPLQYAMVSQRVHRLDYLRSERALLQEAVKNAEQGSGGASMSTGAVRERRRQRDRGEALEGVSLAFQLPNRPEVSARRTLRSRRGVNSVRQNLEIELADEQENSRLDEEARRIARMPLHELLANGRPQNADAGPDVMQMLLDGQEIQRHTTSEDDSDFYLNDEDTTPASVTPFLSRQANEEARLGRGGGETAPPTPLQSAAPAPGQPQPQQGDGPASTNVAAGEREIDARTAAVLLQEQRLRESRELALLQELRREKRRKYRKTAEEVYGQGADYEHNPANDALLRIQVVNGGGTPGSPLWRFLTPLTSLRGNRSRRDKKSAFDGLSPQESTVYQRENTGLPKSPASGKKKNRSFESGSCPYFFPTTQAASLTLSTLAASQPSITAAATTVSPHCSSANSMLGGSHVVTAARITGVQTPRRTTISESANAR</sequence>
<feature type="compositionally biased region" description="Acidic residues" evidence="2">
    <location>
        <begin position="520"/>
        <end position="532"/>
    </location>
</feature>
<protein>
    <submittedName>
        <fullName evidence="4">Uncharacterized protein</fullName>
    </submittedName>
</protein>
<feature type="compositionally biased region" description="Polar residues" evidence="2">
    <location>
        <begin position="533"/>
        <end position="544"/>
    </location>
</feature>
<feature type="transmembrane region" description="Helical" evidence="3">
    <location>
        <begin position="50"/>
        <end position="72"/>
    </location>
</feature>
<keyword evidence="1" id="KW-0175">Coiled coil</keyword>
<keyword evidence="3" id="KW-0812">Transmembrane</keyword>
<evidence type="ECO:0000313" key="4">
    <source>
        <dbReference type="EMBL" id="TPP41444.1"/>
    </source>
</evidence>
<keyword evidence="3" id="KW-1133">Transmembrane helix</keyword>
<feature type="coiled-coil region" evidence="1">
    <location>
        <begin position="603"/>
        <end position="634"/>
    </location>
</feature>
<dbReference type="VEuPathDB" id="TriTrypDB:LdCL_310024700"/>
<evidence type="ECO:0000313" key="5">
    <source>
        <dbReference type="Proteomes" id="UP000318821"/>
    </source>
</evidence>
<accession>A0A504WZY7</accession>
<dbReference type="VEuPathDB" id="TriTrypDB:LdCL_310024900"/>
<feature type="region of interest" description="Disordered" evidence="2">
    <location>
        <begin position="515"/>
        <end position="588"/>
    </location>
</feature>
<evidence type="ECO:0000256" key="2">
    <source>
        <dbReference type="SAM" id="MobiDB-lite"/>
    </source>
</evidence>
<dbReference type="VEuPathDB" id="TriTrypDB:LDHU3_31.3020"/>
<keyword evidence="3" id="KW-0472">Membrane</keyword>
<evidence type="ECO:0000256" key="3">
    <source>
        <dbReference type="SAM" id="Phobius"/>
    </source>
</evidence>
<evidence type="ECO:0000256" key="1">
    <source>
        <dbReference type="SAM" id="Coils"/>
    </source>
</evidence>
<dbReference type="AlphaFoldDB" id="A0A504WZY7"/>
<comment type="caution">
    <text evidence="4">The sequence shown here is derived from an EMBL/GenBank/DDBJ whole genome shotgun (WGS) entry which is preliminary data.</text>
</comment>